<comment type="subcellular location">
    <subcellularLocation>
        <location evidence="1">Membrane</location>
    </subcellularLocation>
</comment>
<protein>
    <submittedName>
        <fullName evidence="9">Chemotaxis protein</fullName>
    </submittedName>
</protein>
<dbReference type="PANTHER" id="PTHR43531">
    <property type="entry name" value="PROTEIN ICFG"/>
    <property type="match status" value="1"/>
</dbReference>
<proteinExistence type="inferred from homology"/>
<dbReference type="InterPro" id="IPR003660">
    <property type="entry name" value="HAMP_dom"/>
</dbReference>
<evidence type="ECO:0000313" key="9">
    <source>
        <dbReference type="EMBL" id="AOJ78051.1"/>
    </source>
</evidence>
<evidence type="ECO:0000259" key="7">
    <source>
        <dbReference type="PROSITE" id="PS50111"/>
    </source>
</evidence>
<evidence type="ECO:0000256" key="4">
    <source>
        <dbReference type="PROSITE-ProRule" id="PRU00284"/>
    </source>
</evidence>
<evidence type="ECO:0000313" key="10">
    <source>
        <dbReference type="Proteomes" id="UP000243680"/>
    </source>
</evidence>
<evidence type="ECO:0000256" key="2">
    <source>
        <dbReference type="ARBA" id="ARBA00022481"/>
    </source>
</evidence>
<dbReference type="SUPFAM" id="SSF58104">
    <property type="entry name" value="Methyl-accepting chemotaxis protein (MCP) signaling domain"/>
    <property type="match status" value="1"/>
</dbReference>
<dbReference type="Proteomes" id="UP000243680">
    <property type="component" value="Chromosome 2"/>
</dbReference>
<evidence type="ECO:0000256" key="5">
    <source>
        <dbReference type="SAM" id="MobiDB-lite"/>
    </source>
</evidence>
<dbReference type="AlphaFoldDB" id="A0A1B4LLJ4"/>
<accession>A0A1B4LLJ4</accession>
<comment type="similarity">
    <text evidence="3">Belongs to the methyl-accepting chemotaxis (MCP) protein family.</text>
</comment>
<evidence type="ECO:0000259" key="8">
    <source>
        <dbReference type="PROSITE" id="PS50885"/>
    </source>
</evidence>
<feature type="compositionally biased region" description="Low complexity" evidence="5">
    <location>
        <begin position="525"/>
        <end position="546"/>
    </location>
</feature>
<evidence type="ECO:0000256" key="3">
    <source>
        <dbReference type="ARBA" id="ARBA00029447"/>
    </source>
</evidence>
<dbReference type="GO" id="GO:0005886">
    <property type="term" value="C:plasma membrane"/>
    <property type="evidence" value="ECO:0007669"/>
    <property type="project" value="TreeGrafter"/>
</dbReference>
<dbReference type="GO" id="GO:0006935">
    <property type="term" value="P:chemotaxis"/>
    <property type="evidence" value="ECO:0007669"/>
    <property type="project" value="InterPro"/>
</dbReference>
<dbReference type="SMART" id="SM00283">
    <property type="entry name" value="MA"/>
    <property type="match status" value="1"/>
</dbReference>
<dbReference type="FunFam" id="1.10.287.950:FF:000001">
    <property type="entry name" value="Methyl-accepting chemotaxis sensory transducer"/>
    <property type="match status" value="1"/>
</dbReference>
<dbReference type="InterPro" id="IPR051310">
    <property type="entry name" value="MCP_chemotaxis"/>
</dbReference>
<evidence type="ECO:0000256" key="1">
    <source>
        <dbReference type="ARBA" id="ARBA00004370"/>
    </source>
</evidence>
<dbReference type="Gene3D" id="1.10.287.950">
    <property type="entry name" value="Methyl-accepting chemotaxis protein"/>
    <property type="match status" value="1"/>
</dbReference>
<dbReference type="InterPro" id="IPR004089">
    <property type="entry name" value="MCPsignal_dom"/>
</dbReference>
<dbReference type="GO" id="GO:0004888">
    <property type="term" value="F:transmembrane signaling receptor activity"/>
    <property type="evidence" value="ECO:0007669"/>
    <property type="project" value="InterPro"/>
</dbReference>
<keyword evidence="4" id="KW-0807">Transducer</keyword>
<name>A0A1B4LLJ4_9BURK</name>
<dbReference type="PRINTS" id="PR00260">
    <property type="entry name" value="CHEMTRNSDUCR"/>
</dbReference>
<dbReference type="SMART" id="SM00304">
    <property type="entry name" value="HAMP"/>
    <property type="match status" value="1"/>
</dbReference>
<feature type="domain" description="Methyl-accepting transducer" evidence="7">
    <location>
        <begin position="271"/>
        <end position="500"/>
    </location>
</feature>
<dbReference type="Pfam" id="PF00015">
    <property type="entry name" value="MCPsignal"/>
    <property type="match status" value="1"/>
</dbReference>
<dbReference type="InterPro" id="IPR004090">
    <property type="entry name" value="Chemotax_Me-accpt_rcpt"/>
</dbReference>
<feature type="domain" description="HAMP" evidence="8">
    <location>
        <begin position="214"/>
        <end position="266"/>
    </location>
</feature>
<organism evidence="9 10">
    <name type="scientific">Burkholderia ubonensis</name>
    <dbReference type="NCBI Taxonomy" id="101571"/>
    <lineage>
        <taxon>Bacteria</taxon>
        <taxon>Pseudomonadati</taxon>
        <taxon>Pseudomonadota</taxon>
        <taxon>Betaproteobacteria</taxon>
        <taxon>Burkholderiales</taxon>
        <taxon>Burkholderiaceae</taxon>
        <taxon>Burkholderia</taxon>
        <taxon>Burkholderia cepacia complex</taxon>
    </lineage>
</organism>
<dbReference type="InterPro" id="IPR024478">
    <property type="entry name" value="HlyB_4HB_MCP"/>
</dbReference>
<dbReference type="PROSITE" id="PS50111">
    <property type="entry name" value="CHEMOTAXIS_TRANSDUC_2"/>
    <property type="match status" value="1"/>
</dbReference>
<dbReference type="PROSITE" id="PS50885">
    <property type="entry name" value="HAMP"/>
    <property type="match status" value="1"/>
</dbReference>
<dbReference type="GO" id="GO:0007165">
    <property type="term" value="P:signal transduction"/>
    <property type="evidence" value="ECO:0007669"/>
    <property type="project" value="UniProtKB-KW"/>
</dbReference>
<keyword evidence="6" id="KW-1133">Transmembrane helix</keyword>
<feature type="region of interest" description="Disordered" evidence="5">
    <location>
        <begin position="523"/>
        <end position="546"/>
    </location>
</feature>
<dbReference type="EMBL" id="CP013422">
    <property type="protein sequence ID" value="AOJ78051.1"/>
    <property type="molecule type" value="Genomic_DNA"/>
</dbReference>
<keyword evidence="2" id="KW-0488">Methylation</keyword>
<reference evidence="9 10" key="1">
    <citation type="submission" date="2015-12" db="EMBL/GenBank/DDBJ databases">
        <title>Diversity of Burkholderia near neighbor genomes.</title>
        <authorList>
            <person name="Sahl J."/>
            <person name="Wagner D."/>
            <person name="Keim P."/>
        </authorList>
    </citation>
    <scope>NUCLEOTIDE SEQUENCE [LARGE SCALE GENOMIC DNA]</scope>
    <source>
        <strain evidence="9 10">MSMB0783</strain>
    </source>
</reference>
<sequence>MKLLARFSLTHRLYAVSATLIVALTAVAAISWIQLTDAQRIAAAAGNVRMQQLERIASTELSVTQVLLNLRHAMLVSSPGDVLVAAQSIDAARQQIRRNDDAFLSNIATEEGREAFRNVWLKMQADAWPVADANLRLVQDGHRDEAFQMLTTQTAPTFARIQKWLGEERARQGEQLGGQVAAIEGALQSIRVLLVSLVAIIASGLIAFSWYIGSSLRSRIGEAQKVAERVRDGNFTVAVVDSHADEISPLLAALGAMQRSLADVVRSVRSNAESVATASAQIASGNTDLSSRTEEQAASLEQTASSMEELAGTVRHNADNARQATSLANTASDIAQRGGEVVGRMVETMHGISDSSAKMAEIITVIEGIAFQTNILALNAAVEAARAGEQGRGFAVVAGEVRTLAQRSASAAKEIKDLIGDSASRVDAGSKLVEETGSTISEVVQSVKRVTDIMSEMAAAAAEQSTGIEQVSQAVSQMDQVTQQNAALVEEASAATQSMAQQAQALRDAVSVFKIDDVSASAPRVAAPQTAAPRSATAARPPAVAA</sequence>
<dbReference type="PANTHER" id="PTHR43531:SF14">
    <property type="entry name" value="METHYL-ACCEPTING CHEMOTAXIS PROTEIN I-RELATED"/>
    <property type="match status" value="1"/>
</dbReference>
<gene>
    <name evidence="9" type="ORF">WJ35_23785</name>
</gene>
<dbReference type="RefSeq" id="WP_046425283.1">
    <property type="nucleotide sequence ID" value="NZ_CP013422.1"/>
</dbReference>
<evidence type="ECO:0000256" key="6">
    <source>
        <dbReference type="SAM" id="Phobius"/>
    </source>
</evidence>
<dbReference type="Pfam" id="PF12729">
    <property type="entry name" value="4HB_MCP_1"/>
    <property type="match status" value="1"/>
</dbReference>
<dbReference type="CDD" id="cd11386">
    <property type="entry name" value="MCP_signal"/>
    <property type="match status" value="1"/>
</dbReference>
<feature type="transmembrane region" description="Helical" evidence="6">
    <location>
        <begin position="12"/>
        <end position="33"/>
    </location>
</feature>
<keyword evidence="6" id="KW-0472">Membrane</keyword>
<feature type="transmembrane region" description="Helical" evidence="6">
    <location>
        <begin position="192"/>
        <end position="212"/>
    </location>
</feature>
<keyword evidence="6" id="KW-0812">Transmembrane</keyword>